<gene>
    <name evidence="2" type="ORF">SNR37_001952</name>
</gene>
<protein>
    <submittedName>
        <fullName evidence="2">DUF3624 family protein</fullName>
    </submittedName>
</protein>
<evidence type="ECO:0000313" key="3">
    <source>
        <dbReference type="Proteomes" id="UP001310248"/>
    </source>
</evidence>
<keyword evidence="1" id="KW-0472">Membrane</keyword>
<feature type="transmembrane region" description="Helical" evidence="1">
    <location>
        <begin position="46"/>
        <end position="71"/>
    </location>
</feature>
<name>A0ABU7GAC5_9ALTE</name>
<comment type="caution">
    <text evidence="2">The sequence shown here is derived from an EMBL/GenBank/DDBJ whole genome shotgun (WGS) entry which is preliminary data.</text>
</comment>
<feature type="transmembrane region" description="Helical" evidence="1">
    <location>
        <begin position="21"/>
        <end position="40"/>
    </location>
</feature>
<dbReference type="EMBL" id="JAYDYW010000021">
    <property type="protein sequence ID" value="MEE1676342.1"/>
    <property type="molecule type" value="Genomic_DNA"/>
</dbReference>
<organism evidence="2 3">
    <name type="scientific">Agarivorans aestuarii</name>
    <dbReference type="NCBI Taxonomy" id="1563703"/>
    <lineage>
        <taxon>Bacteria</taxon>
        <taxon>Pseudomonadati</taxon>
        <taxon>Pseudomonadota</taxon>
        <taxon>Gammaproteobacteria</taxon>
        <taxon>Alteromonadales</taxon>
        <taxon>Alteromonadaceae</taxon>
        <taxon>Agarivorans</taxon>
    </lineage>
</organism>
<dbReference type="Proteomes" id="UP001310248">
    <property type="component" value="Unassembled WGS sequence"/>
</dbReference>
<reference evidence="2 3" key="2">
    <citation type="submission" date="2023-12" db="EMBL/GenBank/DDBJ databases">
        <authorList>
            <consortium name="Cladostephus spongiosus"/>
            <person name="Lorente B."/>
            <person name="Cabral C."/>
            <person name="Frias J."/>
            <person name="Faria J."/>
            <person name="Toubarro D."/>
        </authorList>
    </citation>
    <scope>NUCLEOTIDE SEQUENCE [LARGE SCALE GENOMIC DNA]</scope>
    <source>
        <strain evidence="2 3">ZMCS4</strain>
    </source>
</reference>
<keyword evidence="3" id="KW-1185">Reference proteome</keyword>
<accession>A0ABU7GAC5</accession>
<dbReference type="InterPro" id="IPR022072">
    <property type="entry name" value="DUF3624"/>
</dbReference>
<evidence type="ECO:0000256" key="1">
    <source>
        <dbReference type="SAM" id="Phobius"/>
    </source>
</evidence>
<sequence>MSCQFCQKAWFVEKLGRCQQCMWQANLGSLILLVCCFSYGGEVAVYAVALWLAFAAFAGLSLAHWLMFFYYRWSTQQPPSK</sequence>
<dbReference type="RefSeq" id="WP_329777006.1">
    <property type="nucleotide sequence ID" value="NZ_JAYDYW010000021.1"/>
</dbReference>
<dbReference type="Pfam" id="PF12292">
    <property type="entry name" value="DUF3624"/>
    <property type="match status" value="1"/>
</dbReference>
<evidence type="ECO:0000313" key="2">
    <source>
        <dbReference type="EMBL" id="MEE1676342.1"/>
    </source>
</evidence>
<keyword evidence="1" id="KW-0812">Transmembrane</keyword>
<reference evidence="3" key="1">
    <citation type="submission" date="2023-07" db="EMBL/GenBank/DDBJ databases">
        <title>Draft genome sequence of Agarivorans aestuarii strain ZMCS4, a CAZymes producing bacteria isolated from the marine brown algae Clodostephus spongiosus.</title>
        <authorList>
            <person name="Lorente B."/>
            <person name="Cabral C."/>
            <person name="Frias J."/>
            <person name="Faria J."/>
            <person name="Toubarro D."/>
        </authorList>
    </citation>
    <scope>NUCLEOTIDE SEQUENCE [LARGE SCALE GENOMIC DNA]</scope>
    <source>
        <strain evidence="3">ZMCS4</strain>
    </source>
</reference>
<proteinExistence type="predicted"/>
<keyword evidence="1" id="KW-1133">Transmembrane helix</keyword>